<gene>
    <name evidence="2" type="ORF">Tci_026887</name>
</gene>
<sequence>MEDSTRYAKEENKINIEDLLEEDKDYDLKKISFLIELVFLYIQLVSFLYGWDDFCLITGFRFGKVNLDPDEKNHYEFRMRVFPKIENLKGEHLLELVNKDVKYAKLDDEDVVRVCLLLASDFVFMGHELRHVVSKPIIFYSKNSTVNKLILSAIEMNEFRWRSSLDYFKKVTHSIPVLRSATKDSSKVEEKLKPGPSDVDHLDKTDNLSKNAHDCGLDQQSMGGVSQCMNVDEPYKIIFMLMVLIISRLRGSASEYESVIIDGLISLRSQDVGHLSKKSFVIDSPQFKVKDNKEACHSDFCLSTQQVQDACVSELLDVVKDDVNVNSVVKEEIVKDDVNVNTRFVSTHSVVKDAEQIENETLPRQKFPGKVYLFPYIQPASTEVKCRKMRREIKLEKDVTRSPTAPKRTVTVPEEVNALFHDKNRMEMRWTFPCLGCPPNRIESRLFWLDLREKLQFQILLFLDNAEVFEKKNIVKEDYSISFQFADGVPIHGCLYSDCRLWVCIFLYSLSHNIPLEVDDPISFALAYHEGLIEFY</sequence>
<accession>A0A6L2L0X2</accession>
<feature type="transmembrane region" description="Helical" evidence="1">
    <location>
        <begin position="33"/>
        <end position="51"/>
    </location>
</feature>
<evidence type="ECO:0000313" key="2">
    <source>
        <dbReference type="EMBL" id="GEU54909.1"/>
    </source>
</evidence>
<dbReference type="AlphaFoldDB" id="A0A6L2L0X2"/>
<proteinExistence type="predicted"/>
<name>A0A6L2L0X2_TANCI</name>
<dbReference type="EMBL" id="BKCJ010003407">
    <property type="protein sequence ID" value="GEU54909.1"/>
    <property type="molecule type" value="Genomic_DNA"/>
</dbReference>
<organism evidence="2">
    <name type="scientific">Tanacetum cinerariifolium</name>
    <name type="common">Dalmatian daisy</name>
    <name type="synonym">Chrysanthemum cinerariifolium</name>
    <dbReference type="NCBI Taxonomy" id="118510"/>
    <lineage>
        <taxon>Eukaryota</taxon>
        <taxon>Viridiplantae</taxon>
        <taxon>Streptophyta</taxon>
        <taxon>Embryophyta</taxon>
        <taxon>Tracheophyta</taxon>
        <taxon>Spermatophyta</taxon>
        <taxon>Magnoliopsida</taxon>
        <taxon>eudicotyledons</taxon>
        <taxon>Gunneridae</taxon>
        <taxon>Pentapetalae</taxon>
        <taxon>asterids</taxon>
        <taxon>campanulids</taxon>
        <taxon>Asterales</taxon>
        <taxon>Asteraceae</taxon>
        <taxon>Asteroideae</taxon>
        <taxon>Anthemideae</taxon>
        <taxon>Anthemidinae</taxon>
        <taxon>Tanacetum</taxon>
    </lineage>
</organism>
<protein>
    <submittedName>
        <fullName evidence="2">Phospholipase-like protein</fullName>
    </submittedName>
</protein>
<keyword evidence="1" id="KW-0812">Transmembrane</keyword>
<comment type="caution">
    <text evidence="2">The sequence shown here is derived from an EMBL/GenBank/DDBJ whole genome shotgun (WGS) entry which is preliminary data.</text>
</comment>
<evidence type="ECO:0000256" key="1">
    <source>
        <dbReference type="SAM" id="Phobius"/>
    </source>
</evidence>
<reference evidence="2" key="1">
    <citation type="journal article" date="2019" name="Sci. Rep.">
        <title>Draft genome of Tanacetum cinerariifolium, the natural source of mosquito coil.</title>
        <authorList>
            <person name="Yamashiro T."/>
            <person name="Shiraishi A."/>
            <person name="Satake H."/>
            <person name="Nakayama K."/>
        </authorList>
    </citation>
    <scope>NUCLEOTIDE SEQUENCE</scope>
</reference>
<keyword evidence="1" id="KW-1133">Transmembrane helix</keyword>
<keyword evidence="1" id="KW-0472">Membrane</keyword>